<feature type="transmembrane region" description="Helical" evidence="3">
    <location>
        <begin position="6"/>
        <end position="25"/>
    </location>
</feature>
<dbReference type="PROSITE" id="PS50005">
    <property type="entry name" value="TPR"/>
    <property type="match status" value="1"/>
</dbReference>
<dbReference type="Pfam" id="PF13519">
    <property type="entry name" value="VWA_2"/>
    <property type="match status" value="1"/>
</dbReference>
<dbReference type="NCBIfam" id="TIGR02226">
    <property type="entry name" value="two_anch"/>
    <property type="match status" value="1"/>
</dbReference>
<feature type="compositionally biased region" description="Low complexity" evidence="2">
    <location>
        <begin position="540"/>
        <end position="550"/>
    </location>
</feature>
<feature type="transmembrane region" description="Helical" evidence="3">
    <location>
        <begin position="57"/>
        <end position="78"/>
    </location>
</feature>
<keyword evidence="3" id="KW-0812">Transmembrane</keyword>
<keyword evidence="3" id="KW-0472">Membrane</keyword>
<feature type="compositionally biased region" description="Basic and acidic residues" evidence="2">
    <location>
        <begin position="585"/>
        <end position="596"/>
    </location>
</feature>
<feature type="compositionally biased region" description="Low complexity" evidence="2">
    <location>
        <begin position="561"/>
        <end position="584"/>
    </location>
</feature>
<dbReference type="SMART" id="SM00028">
    <property type="entry name" value="TPR"/>
    <property type="match status" value="1"/>
</dbReference>
<evidence type="ECO:0000256" key="2">
    <source>
        <dbReference type="SAM" id="MobiDB-lite"/>
    </source>
</evidence>
<feature type="region of interest" description="Disordered" evidence="2">
    <location>
        <begin position="472"/>
        <end position="607"/>
    </location>
</feature>
<gene>
    <name evidence="5" type="ORF">tloyanaT_29280</name>
</gene>
<dbReference type="Gene3D" id="1.25.40.10">
    <property type="entry name" value="Tetratricopeptide repeat domain"/>
    <property type="match status" value="1"/>
</dbReference>
<dbReference type="RefSeq" id="WP_284299937.1">
    <property type="nucleotide sequence ID" value="NZ_BSSV01000007.1"/>
</dbReference>
<dbReference type="Proteomes" id="UP001157134">
    <property type="component" value="Unassembled WGS sequence"/>
</dbReference>
<dbReference type="InterPro" id="IPR050768">
    <property type="entry name" value="UPF0353/GerABKA_families"/>
</dbReference>
<dbReference type="InterPro" id="IPR019734">
    <property type="entry name" value="TPR_rpt"/>
</dbReference>
<feature type="domain" description="VWFA" evidence="4">
    <location>
        <begin position="93"/>
        <end position="198"/>
    </location>
</feature>
<sequence length="633" mass="72106">MADFHFLRPMWFFGLLAIPLIIWLIRKLSHQYSGWQQVIPLHLQKVLMSQSQTRKQASSLVPCIIFVLTITALAGPTYQKLPQPVFNVERGSVLVMDMSFSMYSTDIAPNRLTRSRFKAIDILDNINEGDIGLVAYAGASFVISPLTQDINNIKLLLPSLTPEIMPEVGSDPFPALLTANDMLVNAGHLKGDIYWLTDDADRLDVEAIQEFIKDYPHRLNILGVGTSDGAPITLPNGELLKDDTGQIVIPKLPVARLKGLAQQSGGKYQTISHNSTDIEALTTYQLASQSKELEEEQTKLGDSWQELGPYVVFAILPFVLSYFRRGVILSIAPLLMVLHSPTPAIAQSFDNEQSKTVSEQAPSELKQTWQNLWQTHDQQAQRKYNDKQFSAAAEQFRNPLWQSSAHYRAGNYEAAIEALSGLESANAHYNRGNALAKLGMLNEAIEAYEQALKNQPDFDHARENKALIEKLRDQQQEQQEQQNDQQQQDDQSEEQQDQDQQGQQDGQNQDQKQNGEQNQSDQQQNEDQQQDASEQEDQNNEQNSQQQEQQNAEKEQEEQNQKQQQNAEQEQQQAQNMTQANAQQDEQKQKELEQKHMQLLNKVTDDPHLLLRNKMQLEYQKRRHQNSGAKKKW</sequence>
<dbReference type="InterPro" id="IPR002035">
    <property type="entry name" value="VWF_A"/>
</dbReference>
<keyword evidence="6" id="KW-1185">Reference proteome</keyword>
<evidence type="ECO:0000313" key="6">
    <source>
        <dbReference type="Proteomes" id="UP001157134"/>
    </source>
</evidence>
<organism evidence="5 6">
    <name type="scientific">Thalassotalea loyana</name>
    <dbReference type="NCBI Taxonomy" id="280483"/>
    <lineage>
        <taxon>Bacteria</taxon>
        <taxon>Pseudomonadati</taxon>
        <taxon>Pseudomonadota</taxon>
        <taxon>Gammaproteobacteria</taxon>
        <taxon>Alteromonadales</taxon>
        <taxon>Colwelliaceae</taxon>
        <taxon>Thalassotalea</taxon>
    </lineage>
</organism>
<dbReference type="PANTHER" id="PTHR22550:SF14">
    <property type="entry name" value="VWFA DOMAIN-CONTAINING PROTEIN"/>
    <property type="match status" value="1"/>
</dbReference>
<comment type="caution">
    <text evidence="5">The sequence shown here is derived from an EMBL/GenBank/DDBJ whole genome shotgun (WGS) entry which is preliminary data.</text>
</comment>
<reference evidence="5 6" key="1">
    <citation type="submission" date="2023-03" db="EMBL/GenBank/DDBJ databases">
        <title>Thalassotalea loyana LMG 22536T draft genome sequence.</title>
        <authorList>
            <person name="Sawabe T."/>
        </authorList>
    </citation>
    <scope>NUCLEOTIDE SEQUENCE [LARGE SCALE GENOMIC DNA]</scope>
    <source>
        <strain evidence="5 6">LMG 22536</strain>
    </source>
</reference>
<keyword evidence="1" id="KW-0802">TPR repeat</keyword>
<evidence type="ECO:0000256" key="1">
    <source>
        <dbReference type="PROSITE-ProRule" id="PRU00339"/>
    </source>
</evidence>
<feature type="compositionally biased region" description="Low complexity" evidence="2">
    <location>
        <begin position="476"/>
        <end position="489"/>
    </location>
</feature>
<dbReference type="SUPFAM" id="SSF53300">
    <property type="entry name" value="vWA-like"/>
    <property type="match status" value="1"/>
</dbReference>
<dbReference type="PANTHER" id="PTHR22550">
    <property type="entry name" value="SPORE GERMINATION PROTEIN"/>
    <property type="match status" value="1"/>
</dbReference>
<dbReference type="InterPro" id="IPR011990">
    <property type="entry name" value="TPR-like_helical_dom_sf"/>
</dbReference>
<dbReference type="Gene3D" id="3.40.50.410">
    <property type="entry name" value="von Willebrand factor, type A domain"/>
    <property type="match status" value="1"/>
</dbReference>
<dbReference type="InterPro" id="IPR011933">
    <property type="entry name" value="Double_TM_dom"/>
</dbReference>
<evidence type="ECO:0000256" key="3">
    <source>
        <dbReference type="SAM" id="Phobius"/>
    </source>
</evidence>
<feature type="repeat" description="TPR" evidence="1">
    <location>
        <begin position="425"/>
        <end position="458"/>
    </location>
</feature>
<dbReference type="EMBL" id="BSSV01000007">
    <property type="protein sequence ID" value="GLX86675.1"/>
    <property type="molecule type" value="Genomic_DNA"/>
</dbReference>
<feature type="compositionally biased region" description="Low complexity" evidence="2">
    <location>
        <begin position="498"/>
        <end position="532"/>
    </location>
</feature>
<proteinExistence type="predicted"/>
<evidence type="ECO:0000259" key="4">
    <source>
        <dbReference type="Pfam" id="PF13519"/>
    </source>
</evidence>
<feature type="compositionally biased region" description="Basic and acidic residues" evidence="2">
    <location>
        <begin position="551"/>
        <end position="560"/>
    </location>
</feature>
<dbReference type="Pfam" id="PF00515">
    <property type="entry name" value="TPR_1"/>
    <property type="match status" value="1"/>
</dbReference>
<dbReference type="SUPFAM" id="SSF48452">
    <property type="entry name" value="TPR-like"/>
    <property type="match status" value="1"/>
</dbReference>
<keyword evidence="3" id="KW-1133">Transmembrane helix</keyword>
<protein>
    <recommendedName>
        <fullName evidence="4">VWFA domain-containing protein</fullName>
    </recommendedName>
</protein>
<name>A0ABQ6HGP3_9GAMM</name>
<dbReference type="PROSITE" id="PS50293">
    <property type="entry name" value="TPR_REGION"/>
    <property type="match status" value="1"/>
</dbReference>
<dbReference type="InterPro" id="IPR036465">
    <property type="entry name" value="vWFA_dom_sf"/>
</dbReference>
<evidence type="ECO:0000313" key="5">
    <source>
        <dbReference type="EMBL" id="GLX86675.1"/>
    </source>
</evidence>
<accession>A0ABQ6HGP3</accession>